<dbReference type="EC" id="3.1.4.46" evidence="2"/>
<keyword evidence="2" id="KW-0378">Hydrolase</keyword>
<dbReference type="InterPro" id="IPR030395">
    <property type="entry name" value="GP_PDE_dom"/>
</dbReference>
<dbReference type="PANTHER" id="PTHR46211">
    <property type="entry name" value="GLYCEROPHOSPHORYL DIESTER PHOSPHODIESTERASE"/>
    <property type="match status" value="1"/>
</dbReference>
<comment type="caution">
    <text evidence="2">The sequence shown here is derived from an EMBL/GenBank/DDBJ whole genome shotgun (WGS) entry which is preliminary data.</text>
</comment>
<name>A0A5M8APE6_9BURK</name>
<organism evidence="2 3">
    <name type="scientific">Cupriavidus cauae</name>
    <dbReference type="NCBI Taxonomy" id="2608999"/>
    <lineage>
        <taxon>Bacteria</taxon>
        <taxon>Pseudomonadati</taxon>
        <taxon>Pseudomonadota</taxon>
        <taxon>Betaproteobacteria</taxon>
        <taxon>Burkholderiales</taxon>
        <taxon>Burkholderiaceae</taxon>
        <taxon>Cupriavidus</taxon>
    </lineage>
</organism>
<dbReference type="EMBL" id="VWRN01000028">
    <property type="protein sequence ID" value="KAA6125847.1"/>
    <property type="molecule type" value="Genomic_DNA"/>
</dbReference>
<dbReference type="Proteomes" id="UP000324324">
    <property type="component" value="Unassembled WGS sequence"/>
</dbReference>
<dbReference type="CDD" id="cd08562">
    <property type="entry name" value="GDPD_EcUgpQ_like"/>
    <property type="match status" value="1"/>
</dbReference>
<gene>
    <name evidence="2" type="primary">ugpQ</name>
    <name evidence="2" type="ORF">F1599_09850</name>
</gene>
<dbReference type="SUPFAM" id="SSF51695">
    <property type="entry name" value="PLC-like phosphodiesterases"/>
    <property type="match status" value="1"/>
</dbReference>
<dbReference type="Gene3D" id="3.20.20.190">
    <property type="entry name" value="Phosphatidylinositol (PI) phosphodiesterase"/>
    <property type="match status" value="1"/>
</dbReference>
<feature type="domain" description="GP-PDE" evidence="1">
    <location>
        <begin position="39"/>
        <end position="277"/>
    </location>
</feature>
<sequence length="279" mass="29039">MAAERQSTEAETAAGQTAVARTAAAGTAAAGTLPPWPYPRTIAHRGAGKLAPENTLAAFRHGASFGYRMFEFDVKLSADGKAVLLHDATLERTTSGRGRADALTLGELAQLDAGSWHSPAYAGEPIPTLAAIAAYTRANGLHVNIEIKPVPGTETRTGAAVALDALALWAGAAVPPLLSSFSEAALEAASRVAPDLPRALLLDTLPADWLDRLARLGCVALDANHRELNQDVIEAAHGAGYRVACYTVNEPDRAAALLGWGVDAVITDAVDRIPPRDGT</sequence>
<proteinExistence type="predicted"/>
<dbReference type="Pfam" id="PF03009">
    <property type="entry name" value="GDPD"/>
    <property type="match status" value="1"/>
</dbReference>
<keyword evidence="3" id="KW-1185">Reference proteome</keyword>
<dbReference type="AlphaFoldDB" id="A0A5M8APE6"/>
<dbReference type="PANTHER" id="PTHR46211:SF1">
    <property type="entry name" value="GLYCEROPHOSPHODIESTER PHOSPHODIESTERASE, CYTOPLASMIC"/>
    <property type="match status" value="1"/>
</dbReference>
<evidence type="ECO:0000259" key="1">
    <source>
        <dbReference type="PROSITE" id="PS51704"/>
    </source>
</evidence>
<dbReference type="NCBIfam" id="NF006989">
    <property type="entry name" value="PRK09454.1"/>
    <property type="match status" value="1"/>
</dbReference>
<dbReference type="GO" id="GO:0008889">
    <property type="term" value="F:glycerophosphodiester phosphodiesterase activity"/>
    <property type="evidence" value="ECO:0007669"/>
    <property type="project" value="UniProtKB-EC"/>
</dbReference>
<dbReference type="GO" id="GO:0006629">
    <property type="term" value="P:lipid metabolic process"/>
    <property type="evidence" value="ECO:0007669"/>
    <property type="project" value="InterPro"/>
</dbReference>
<dbReference type="InterPro" id="IPR017946">
    <property type="entry name" value="PLC-like_Pdiesterase_TIM-brl"/>
</dbReference>
<accession>A0A5M8APE6</accession>
<evidence type="ECO:0000313" key="3">
    <source>
        <dbReference type="Proteomes" id="UP000324324"/>
    </source>
</evidence>
<protein>
    <submittedName>
        <fullName evidence="2">Glycerophosphodiester phosphodiesterase</fullName>
        <ecNumber evidence="2">3.1.4.46</ecNumber>
    </submittedName>
</protein>
<dbReference type="PROSITE" id="PS51704">
    <property type="entry name" value="GP_PDE"/>
    <property type="match status" value="1"/>
</dbReference>
<evidence type="ECO:0000313" key="2">
    <source>
        <dbReference type="EMBL" id="KAA6125847.1"/>
    </source>
</evidence>
<reference evidence="2 3" key="1">
    <citation type="submission" date="2019-09" db="EMBL/GenBank/DDBJ databases">
        <title>Isolation of a novel species in the genus Cupriavidus from patients with sepsis using whole genome sequencing.</title>
        <authorList>
            <person name="Kweon O.J."/>
            <person name="Lee M.-K."/>
        </authorList>
    </citation>
    <scope>NUCLEOTIDE SEQUENCE [LARGE SCALE GENOMIC DNA]</scope>
    <source>
        <strain evidence="2 3">MKL-01</strain>
    </source>
</reference>